<name>A0AAQ0KK85_PARVE</name>
<evidence type="ECO:0000313" key="11">
    <source>
        <dbReference type="Proteomes" id="UP000256794"/>
    </source>
</evidence>
<evidence type="ECO:0000256" key="6">
    <source>
        <dbReference type="ARBA" id="ARBA00023098"/>
    </source>
</evidence>
<keyword evidence="6" id="KW-0443">Lipid metabolism</keyword>
<keyword evidence="2" id="KW-0276">Fatty acid metabolism</keyword>
<evidence type="ECO:0000256" key="2">
    <source>
        <dbReference type="ARBA" id="ARBA00022832"/>
    </source>
</evidence>
<dbReference type="InterPro" id="IPR001753">
    <property type="entry name" value="Enoyl-CoA_hydra/iso"/>
</dbReference>
<accession>A0AAQ0KK85</accession>
<dbReference type="Pfam" id="PF00725">
    <property type="entry name" value="3HCDH"/>
    <property type="match status" value="2"/>
</dbReference>
<proteinExistence type="predicted"/>
<dbReference type="GO" id="GO:0003857">
    <property type="term" value="F:(3S)-3-hydroxyacyl-CoA dehydrogenase (NAD+) activity"/>
    <property type="evidence" value="ECO:0007669"/>
    <property type="project" value="UniProtKB-EC"/>
</dbReference>
<evidence type="ECO:0000256" key="7">
    <source>
        <dbReference type="ARBA" id="ARBA00049556"/>
    </source>
</evidence>
<dbReference type="Pfam" id="PF02737">
    <property type="entry name" value="3HCDH_N"/>
    <property type="match status" value="1"/>
</dbReference>
<feature type="domain" description="3-hydroxyacyl-CoA dehydrogenase C-terminal" evidence="8">
    <location>
        <begin position="204"/>
        <end position="305"/>
    </location>
</feature>
<reference evidence="10 11" key="1">
    <citation type="submission" date="2018-08" db="EMBL/GenBank/DDBJ databases">
        <title>Genomic Encyclopedia of Archaeal and Bacterial Type Strains, Phase II (KMG-II): from individual species to whole genera.</title>
        <authorList>
            <person name="Goeker M."/>
        </authorList>
    </citation>
    <scope>NUCLEOTIDE SEQUENCE [LARGE SCALE GENOMIC DNA]</scope>
    <source>
        <strain evidence="10 11">DSM 582</strain>
    </source>
</reference>
<evidence type="ECO:0000256" key="5">
    <source>
        <dbReference type="ARBA" id="ARBA00023027"/>
    </source>
</evidence>
<comment type="catalytic activity">
    <reaction evidence="7">
        <text>a (3S)-3-hydroxyacyl-CoA + NAD(+) = a 3-oxoacyl-CoA + NADH + H(+)</text>
        <dbReference type="Rhea" id="RHEA:22432"/>
        <dbReference type="ChEBI" id="CHEBI:15378"/>
        <dbReference type="ChEBI" id="CHEBI:57318"/>
        <dbReference type="ChEBI" id="CHEBI:57540"/>
        <dbReference type="ChEBI" id="CHEBI:57945"/>
        <dbReference type="ChEBI" id="CHEBI:90726"/>
        <dbReference type="EC" id="1.1.1.35"/>
    </reaction>
</comment>
<dbReference type="Gene3D" id="3.90.226.10">
    <property type="entry name" value="2-enoyl-CoA Hydratase, Chain A, domain 1"/>
    <property type="match status" value="1"/>
</dbReference>
<dbReference type="SUPFAM" id="SSF52096">
    <property type="entry name" value="ClpP/crotonase"/>
    <property type="match status" value="1"/>
</dbReference>
<evidence type="ECO:0000256" key="4">
    <source>
        <dbReference type="ARBA" id="ARBA00023002"/>
    </source>
</evidence>
<protein>
    <submittedName>
        <fullName evidence="10">3-hydroxyacyl-CoA dehydrogenase</fullName>
    </submittedName>
</protein>
<dbReference type="Pfam" id="PF00378">
    <property type="entry name" value="ECH_1"/>
    <property type="match status" value="1"/>
</dbReference>
<evidence type="ECO:0000313" key="10">
    <source>
        <dbReference type="EMBL" id="REG37936.1"/>
    </source>
</evidence>
<dbReference type="CDD" id="cd06558">
    <property type="entry name" value="crotonase-like"/>
    <property type="match status" value="1"/>
</dbReference>
<gene>
    <name evidence="10" type="ORF">ATH84_10321</name>
</gene>
<dbReference type="GO" id="GO:0016042">
    <property type="term" value="P:lipid catabolic process"/>
    <property type="evidence" value="ECO:0007669"/>
    <property type="project" value="UniProtKB-KW"/>
</dbReference>
<dbReference type="EMBL" id="QUMX01000032">
    <property type="protein sequence ID" value="REG37936.1"/>
    <property type="molecule type" value="Genomic_DNA"/>
</dbReference>
<evidence type="ECO:0000259" key="9">
    <source>
        <dbReference type="Pfam" id="PF02737"/>
    </source>
</evidence>
<dbReference type="GO" id="GO:0006631">
    <property type="term" value="P:fatty acid metabolic process"/>
    <property type="evidence" value="ECO:0007669"/>
    <property type="project" value="UniProtKB-KW"/>
</dbReference>
<organism evidence="10 11">
    <name type="scientific">Paracoccus versutus</name>
    <name type="common">Thiobacillus versutus</name>
    <dbReference type="NCBI Taxonomy" id="34007"/>
    <lineage>
        <taxon>Bacteria</taxon>
        <taxon>Pseudomonadati</taxon>
        <taxon>Pseudomonadota</taxon>
        <taxon>Alphaproteobacteria</taxon>
        <taxon>Rhodobacterales</taxon>
        <taxon>Paracoccaceae</taxon>
        <taxon>Paracoccus</taxon>
    </lineage>
</organism>
<dbReference type="Gene3D" id="3.40.50.720">
    <property type="entry name" value="NAD(P)-binding Rossmann-like Domain"/>
    <property type="match status" value="1"/>
</dbReference>
<dbReference type="AlphaFoldDB" id="A0AAQ0KK85"/>
<dbReference type="InterPro" id="IPR006108">
    <property type="entry name" value="3HC_DH_C"/>
</dbReference>
<keyword evidence="11" id="KW-1185">Reference proteome</keyword>
<dbReference type="InterPro" id="IPR036291">
    <property type="entry name" value="NAD(P)-bd_dom_sf"/>
</dbReference>
<feature type="domain" description="3-hydroxyacyl-CoA dehydrogenase NAD binding" evidence="9">
    <location>
        <begin position="21"/>
        <end position="201"/>
    </location>
</feature>
<comment type="pathway">
    <text evidence="1">Lipid metabolism; fatty acid beta-oxidation.</text>
</comment>
<keyword evidence="3" id="KW-0442">Lipid degradation</keyword>
<dbReference type="InterPro" id="IPR008927">
    <property type="entry name" value="6-PGluconate_DH-like_C_sf"/>
</dbReference>
<dbReference type="PANTHER" id="PTHR48075:SF7">
    <property type="entry name" value="3-HYDROXYACYL-COA DEHYDROGENASE-RELATED"/>
    <property type="match status" value="1"/>
</dbReference>
<keyword evidence="4" id="KW-0560">Oxidoreductase</keyword>
<dbReference type="InterPro" id="IPR006176">
    <property type="entry name" value="3-OHacyl-CoA_DH_NAD-bd"/>
</dbReference>
<dbReference type="InterPro" id="IPR029045">
    <property type="entry name" value="ClpP/crotonase-like_dom_sf"/>
</dbReference>
<evidence type="ECO:0000259" key="8">
    <source>
        <dbReference type="Pfam" id="PF00725"/>
    </source>
</evidence>
<dbReference type="RefSeq" id="WP_052096011.1">
    <property type="nucleotide sequence ID" value="NZ_CP035286.1"/>
</dbReference>
<dbReference type="SUPFAM" id="SSF51735">
    <property type="entry name" value="NAD(P)-binding Rossmann-fold domains"/>
    <property type="match status" value="1"/>
</dbReference>
<evidence type="ECO:0000256" key="1">
    <source>
        <dbReference type="ARBA" id="ARBA00005005"/>
    </source>
</evidence>
<dbReference type="GO" id="GO:0070403">
    <property type="term" value="F:NAD+ binding"/>
    <property type="evidence" value="ECO:0007669"/>
    <property type="project" value="InterPro"/>
</dbReference>
<dbReference type="Proteomes" id="UP000256794">
    <property type="component" value="Unassembled WGS sequence"/>
</dbReference>
<dbReference type="Gene3D" id="1.10.1040.50">
    <property type="match status" value="1"/>
</dbReference>
<feature type="domain" description="3-hydroxyacyl-CoA dehydrogenase C-terminal" evidence="8">
    <location>
        <begin position="355"/>
        <end position="408"/>
    </location>
</feature>
<dbReference type="SUPFAM" id="SSF48179">
    <property type="entry name" value="6-phosphogluconate dehydrogenase C-terminal domain-like"/>
    <property type="match status" value="2"/>
</dbReference>
<comment type="caution">
    <text evidence="10">The sequence shown here is derived from an EMBL/GenBank/DDBJ whole genome shotgun (WGS) entry which is preliminary data.</text>
</comment>
<dbReference type="PANTHER" id="PTHR48075">
    <property type="entry name" value="3-HYDROXYACYL-COA DEHYDROGENASE FAMILY PROTEIN"/>
    <property type="match status" value="1"/>
</dbReference>
<keyword evidence="5" id="KW-0520">NAD</keyword>
<sequence length="761" mass="79947">MTKMMASQAFWAGLPRDIACVAVIGAGAMGGGIAAQFANAGLKVILLDMPGPEGGAPDAPAQAGLARQVRIQGFMGPAGPGRVVTGNVVRDLPLLAEADWIVEAVVERLDIKRDLYARIDALRKPGSIVSSNTSTLLHSQLVEGMSDAFRRAFLITHFFNPPRLMPLLEIVSTPETDPALLQRARQAARQLLGKTVIDCRDTPGFVANRIGCFWMAAAALLAREHGLTVEQADAVHQAMGIPRTGVFGLFDLIGLDLVPQVWRSLVDGLPATDRFHRYDIAADPLFRTLVGQGRFGRKSGGGFFRKTEAGLEASDLATGDWRPAAPVAPGKLPGGGKDLAALLADPGRHGGYARAVLGEVVAYAADHASEIAADPSDVDAGMQLGYAWRQGPFVLADRWGLDRVAAHLHSAGLPVPPLLAQAAEKGGFYRDGHFLAAPAAGAAREVPLTAAGLRAQGRAILGNGSASLLDAGGGIGLLQVHTKMNSLHPEVLDVIEETLPLLGARLQGLVIGNDDPRAFSAGADLRFILSLIEGGRRDELEAFIDRGQRLFLGLRHAPAPVVAAVHGFALGGGCELALHADCIVAHAEVHMGLPEVLVGLIPAWGGCTCLLARGLQAGLAPDDAARRAAATIFAASQSGSAEEALAAGILLPQDRLVMNRDLLLASAHRMAVEMARQGYAPPAGLAVTLPDGLDLSDLAGEGSDYDRHVLRGLARVLGGGGSRSDAENMAIERQVLFELVDRPETRARMEHMLGTGKPLRN</sequence>
<evidence type="ECO:0000256" key="3">
    <source>
        <dbReference type="ARBA" id="ARBA00022963"/>
    </source>
</evidence>